<feature type="compositionally biased region" description="Basic residues" evidence="10">
    <location>
        <begin position="454"/>
        <end position="464"/>
    </location>
</feature>
<dbReference type="GO" id="GO:0005634">
    <property type="term" value="C:nucleus"/>
    <property type="evidence" value="ECO:0007669"/>
    <property type="project" value="UniProtKB-SubCell"/>
</dbReference>
<gene>
    <name evidence="12" type="ORF">PODLI_1B034042</name>
</gene>
<evidence type="ECO:0000313" key="13">
    <source>
        <dbReference type="Proteomes" id="UP001178461"/>
    </source>
</evidence>
<dbReference type="GO" id="GO:0051455">
    <property type="term" value="P:spindle attachment to meiosis I kinetochore"/>
    <property type="evidence" value="ECO:0007669"/>
    <property type="project" value="TreeGrafter"/>
</dbReference>
<dbReference type="GO" id="GO:0051315">
    <property type="term" value="P:attachment of mitotic spindle microtubules to kinetochore"/>
    <property type="evidence" value="ECO:0007669"/>
    <property type="project" value="TreeGrafter"/>
</dbReference>
<dbReference type="SUPFAM" id="SSF51182">
    <property type="entry name" value="RmlC-like cupins"/>
    <property type="match status" value="1"/>
</dbReference>
<dbReference type="InterPro" id="IPR025974">
    <property type="entry name" value="Mif2/CENP-C_cupin"/>
</dbReference>
<reference evidence="12" key="1">
    <citation type="submission" date="2022-12" db="EMBL/GenBank/DDBJ databases">
        <authorList>
            <person name="Alioto T."/>
            <person name="Alioto T."/>
            <person name="Gomez Garrido J."/>
        </authorList>
    </citation>
    <scope>NUCLEOTIDE SEQUENCE</scope>
</reference>
<evidence type="ECO:0000256" key="7">
    <source>
        <dbReference type="ARBA" id="ARBA00068530"/>
    </source>
</evidence>
<evidence type="ECO:0000256" key="6">
    <source>
        <dbReference type="ARBA" id="ARBA00064952"/>
    </source>
</evidence>
<dbReference type="PANTHER" id="PTHR16684">
    <property type="entry name" value="CENTROMERE PROTEIN C"/>
    <property type="match status" value="1"/>
</dbReference>
<dbReference type="GO" id="GO:0005721">
    <property type="term" value="C:pericentric heterochromatin"/>
    <property type="evidence" value="ECO:0007669"/>
    <property type="project" value="UniProtKB-ARBA"/>
</dbReference>
<dbReference type="AlphaFoldDB" id="A0AA35L4H7"/>
<dbReference type="Proteomes" id="UP001178461">
    <property type="component" value="Chromosome 13"/>
</dbReference>
<evidence type="ECO:0000256" key="10">
    <source>
        <dbReference type="SAM" id="MobiDB-lite"/>
    </source>
</evidence>
<comment type="subcellular location">
    <subcellularLocation>
        <location evidence="1">Nucleus</location>
    </subcellularLocation>
</comment>
<feature type="region of interest" description="Disordered" evidence="10">
    <location>
        <begin position="259"/>
        <end position="282"/>
    </location>
</feature>
<organism evidence="12 13">
    <name type="scientific">Podarcis lilfordi</name>
    <name type="common">Lilford's wall lizard</name>
    <dbReference type="NCBI Taxonomy" id="74358"/>
    <lineage>
        <taxon>Eukaryota</taxon>
        <taxon>Metazoa</taxon>
        <taxon>Chordata</taxon>
        <taxon>Craniata</taxon>
        <taxon>Vertebrata</taxon>
        <taxon>Euteleostomi</taxon>
        <taxon>Lepidosauria</taxon>
        <taxon>Squamata</taxon>
        <taxon>Bifurcata</taxon>
        <taxon>Unidentata</taxon>
        <taxon>Episquamata</taxon>
        <taxon>Laterata</taxon>
        <taxon>Lacertibaenia</taxon>
        <taxon>Lacertidae</taxon>
        <taxon>Podarcis</taxon>
    </lineage>
</organism>
<evidence type="ECO:0000256" key="2">
    <source>
        <dbReference type="ARBA" id="ARBA00010291"/>
    </source>
</evidence>
<keyword evidence="13" id="KW-1185">Reference proteome</keyword>
<feature type="region of interest" description="Disordered" evidence="10">
    <location>
        <begin position="411"/>
        <end position="627"/>
    </location>
</feature>
<dbReference type="PANTHER" id="PTHR16684:SF11">
    <property type="entry name" value="CENTROMERE PROTEIN C"/>
    <property type="match status" value="1"/>
</dbReference>
<keyword evidence="4" id="KW-0539">Nucleus</keyword>
<feature type="compositionally biased region" description="Basic and acidic residues" evidence="10">
    <location>
        <begin position="423"/>
        <end position="436"/>
    </location>
</feature>
<dbReference type="InterPro" id="IPR014710">
    <property type="entry name" value="RmlC-like_jellyroll"/>
</dbReference>
<sequence length="913" mass="102614">MHSLNHLKDNYRARYCNKQGPNKVPDIQQGENVLKYIQDCFTSCAEENTVCSPSISCCSSPCSDFSQTLSHGRKEEQIEPEPNKINYVQNVFNTNILPSEEENDRISDAATLKGAETPSSEHVDSIDEDVPVMFGIPAFLNEDKEKSHTEMSPRWHEEARDKDLQSSIDARKSEEHHARKETKELSACFAISSCQKKIAESVASLDAMTRSSKERNTASIEPEDECEFVIEESFGLSSTSWISTSPRNKKQQKVNLIAASSEGKKRAKQQSVRRQNKRTSENLVTPAPIKQSKPKLINAAERTVNGMQHVSRTNERIAVEGGRLPLTVNTIQQVRKQTPSKGEPSVGICNEDCQVSASRSHARDLLFLQEQDHDFSLQPQAIVSTAQKSSQCKRSMKQSCSKVKPLVVSRDEGCQDSASPVEVHSERIHSSGHDVLKAPSSVIRTGEQLPSSKKPVKQIHSKRKPSVEIHKDFRQECTPTAVSPQGRQKSIDAEDPAPFFGKKLSKRKQSITHTAQRLSRSKSAKRRKPKRTLSQKDLETPMSIVKRPRRKNKVLVSSDSSESEHGGEEQCGEEGEATGGSKRVPVSEQISENESSEGGGSPCEPISEPRKTLPRELKPTSSASAQESGIAFYQEDYSEQYVAEKILNTSMERKNNNMRSLHGPVSKIKTSSKHQIAVNREDSTSDESEDLEEEEGVTYLNALKRKMILPSNTPNIRRTKRMRLKPLEYWRGERVKYKMRPSGGFVVDGVISPEQREPRKRKPKRTIPLLEFDVPDDSTVSLKSLSQPAVVFDKETNNEVLLDCVSRSNSHLLFINDETVSIYKQLNTPFFSAGKLILKPLKEKGFQYSHTDTLVFHISCGKLLLMLYDQYYRLTAGDYFFIPPGNVYNLRNLLNKECVVLFTQMKGSRSENS</sequence>
<dbReference type="FunFam" id="2.60.120.10:FF:000033">
    <property type="entry name" value="Centromere protein C 1"/>
    <property type="match status" value="1"/>
</dbReference>
<feature type="region of interest" description="Disordered" evidence="10">
    <location>
        <begin position="656"/>
        <end position="693"/>
    </location>
</feature>
<evidence type="ECO:0000256" key="5">
    <source>
        <dbReference type="ARBA" id="ARBA00053516"/>
    </source>
</evidence>
<dbReference type="InterPro" id="IPR011051">
    <property type="entry name" value="RmlC_Cupin_sf"/>
</dbReference>
<proteinExistence type="inferred from homology"/>
<dbReference type="Gene3D" id="2.60.120.10">
    <property type="entry name" value="Jelly Rolls"/>
    <property type="match status" value="1"/>
</dbReference>
<feature type="compositionally biased region" description="Polar residues" evidence="10">
    <location>
        <begin position="477"/>
        <end position="488"/>
    </location>
</feature>
<comment type="subunit">
    <text evidence="6">Oligomer. Component of the CENPA-NAC complex, at least composed of CENPA, CENPC, CENPH, CENPM, CENPN, CENPT and CENPU. The CENPA-NAC complex interacts with the CENPA-CAD complex, composed of CENPI, CENPK, CENPL, CENPO, CENPP, CENPQ, CENPR and CENPS. Binds to DAXX. Interacts with DNMT3B. Interacts directly with CENPA. Identified in a centromere complex containing histones H2A, H2B and H4, and at least CENPA, CENPB, CENPC, CENPT, CENPN, HJURP, SUPT16H, SSRP1 and RSF1. Interacts with MEIKIN.</text>
</comment>
<evidence type="ECO:0000256" key="4">
    <source>
        <dbReference type="ARBA" id="ARBA00023242"/>
    </source>
</evidence>
<dbReference type="EMBL" id="OX395138">
    <property type="protein sequence ID" value="CAI5789677.1"/>
    <property type="molecule type" value="Genomic_DNA"/>
</dbReference>
<feature type="compositionally biased region" description="Basic and acidic residues" evidence="10">
    <location>
        <begin position="465"/>
        <end position="475"/>
    </location>
</feature>
<comment type="function">
    <text evidence="5">Component of the CENPA-NAC (nucleosome-associated) complex, a complex that plays a central role in assembly of kinetochore proteins, mitotic progression and chromosome segregation. The CENPA-NAC complex recruits the CENPA-CAD (nucleosome distal) complex and may be involved in incorporation of newly synthesized CENPA into centromeres. CENPC recruits DNA methylation and DNMT3B to both centromeric and pericentromeric satellite repeats and regulates the histone code in these regions.</text>
</comment>
<accession>A0AA35L4H7</accession>
<evidence type="ECO:0000313" key="12">
    <source>
        <dbReference type="EMBL" id="CAI5789677.1"/>
    </source>
</evidence>
<feature type="compositionally biased region" description="Basic and acidic residues" evidence="10">
    <location>
        <begin position="607"/>
        <end position="618"/>
    </location>
</feature>
<dbReference type="GO" id="GO:0051382">
    <property type="term" value="P:kinetochore assembly"/>
    <property type="evidence" value="ECO:0007669"/>
    <property type="project" value="InterPro"/>
</dbReference>
<comment type="similarity">
    <text evidence="2">Belongs to the CENP-C/MIF2 family.</text>
</comment>
<feature type="compositionally biased region" description="Basic residues" evidence="10">
    <location>
        <begin position="519"/>
        <end position="533"/>
    </location>
</feature>
<evidence type="ECO:0000256" key="8">
    <source>
        <dbReference type="ARBA" id="ARBA00082151"/>
    </source>
</evidence>
<evidence type="ECO:0000256" key="1">
    <source>
        <dbReference type="ARBA" id="ARBA00004123"/>
    </source>
</evidence>
<evidence type="ECO:0000256" key="9">
    <source>
        <dbReference type="ARBA" id="ARBA00083562"/>
    </source>
</evidence>
<keyword evidence="3" id="KW-0238">DNA-binding</keyword>
<evidence type="ECO:0000259" key="11">
    <source>
        <dbReference type="Pfam" id="PF11699"/>
    </source>
</evidence>
<protein>
    <recommendedName>
        <fullName evidence="7">Centromere protein C</fullName>
    </recommendedName>
    <alternativeName>
        <fullName evidence="8">Centromere autoantigen C</fullName>
    </alternativeName>
    <alternativeName>
        <fullName evidence="9">Centromere protein C 1</fullName>
    </alternativeName>
</protein>
<evidence type="ECO:0000256" key="3">
    <source>
        <dbReference type="ARBA" id="ARBA00023125"/>
    </source>
</evidence>
<feature type="region of interest" description="Disordered" evidence="10">
    <location>
        <begin position="144"/>
        <end position="166"/>
    </location>
</feature>
<dbReference type="Pfam" id="PF11699">
    <property type="entry name" value="CENP-C_C"/>
    <property type="match status" value="1"/>
</dbReference>
<dbReference type="GO" id="GO:0019237">
    <property type="term" value="F:centromeric DNA binding"/>
    <property type="evidence" value="ECO:0007669"/>
    <property type="project" value="InterPro"/>
</dbReference>
<feature type="compositionally biased region" description="Acidic residues" evidence="10">
    <location>
        <begin position="684"/>
        <end position="693"/>
    </location>
</feature>
<name>A0AA35L4H7_9SAUR</name>
<dbReference type="GO" id="GO:0000776">
    <property type="term" value="C:kinetochore"/>
    <property type="evidence" value="ECO:0007669"/>
    <property type="project" value="InterPro"/>
</dbReference>
<dbReference type="InterPro" id="IPR028386">
    <property type="entry name" value="CENP-C/Mif2/cnp3"/>
</dbReference>
<feature type="domain" description="Mif2/CENP-C cupin" evidence="11">
    <location>
        <begin position="822"/>
        <end position="904"/>
    </location>
</feature>